<dbReference type="Pfam" id="PF07504">
    <property type="entry name" value="FTP"/>
    <property type="match status" value="1"/>
</dbReference>
<dbReference type="Pfam" id="PF02868">
    <property type="entry name" value="Peptidase_M4_C"/>
    <property type="match status" value="1"/>
</dbReference>
<dbReference type="GO" id="GO:0046872">
    <property type="term" value="F:metal ion binding"/>
    <property type="evidence" value="ECO:0007669"/>
    <property type="project" value="UniProtKB-KW"/>
</dbReference>
<dbReference type="RefSeq" id="WP_141646674.1">
    <property type="nucleotide sequence ID" value="NZ_VIFM01000181.1"/>
</dbReference>
<keyword evidence="3" id="KW-0479">Metal-binding</keyword>
<name>A0A540WRC4_9BACT</name>
<dbReference type="InterPro" id="IPR050728">
    <property type="entry name" value="Zinc_Metalloprotease_M4"/>
</dbReference>
<keyword evidence="2" id="KW-0645">Protease</keyword>
<dbReference type="PRINTS" id="PR00730">
    <property type="entry name" value="THERMOLYSIN"/>
</dbReference>
<dbReference type="OrthoDB" id="5378341at2"/>
<dbReference type="Gene3D" id="3.10.170.10">
    <property type="match status" value="1"/>
</dbReference>
<dbReference type="GO" id="GO:0004222">
    <property type="term" value="F:metalloendopeptidase activity"/>
    <property type="evidence" value="ECO:0007669"/>
    <property type="project" value="InterPro"/>
</dbReference>
<reference evidence="13 14" key="1">
    <citation type="submission" date="2019-06" db="EMBL/GenBank/DDBJ databases">
        <authorList>
            <person name="Livingstone P."/>
            <person name="Whitworth D."/>
        </authorList>
    </citation>
    <scope>NUCLEOTIDE SEQUENCE [LARGE SCALE GENOMIC DNA]</scope>
    <source>
        <strain evidence="13 14">AM401</strain>
    </source>
</reference>
<evidence type="ECO:0000256" key="4">
    <source>
        <dbReference type="ARBA" id="ARBA00022729"/>
    </source>
</evidence>
<evidence type="ECO:0000259" key="11">
    <source>
        <dbReference type="Pfam" id="PF02868"/>
    </source>
</evidence>
<dbReference type="Pfam" id="PF17957">
    <property type="entry name" value="Big_7"/>
    <property type="match status" value="2"/>
</dbReference>
<comment type="similarity">
    <text evidence="1">Belongs to the peptidase M4 family.</text>
</comment>
<keyword evidence="6" id="KW-0862">Zinc</keyword>
<organism evidence="13 14">
    <name type="scientific">Myxococcus llanfairpwllgwyngyllgogerychwyrndrobwllllantysiliogogogochensis</name>
    <dbReference type="NCBI Taxonomy" id="2590453"/>
    <lineage>
        <taxon>Bacteria</taxon>
        <taxon>Pseudomonadati</taxon>
        <taxon>Myxococcota</taxon>
        <taxon>Myxococcia</taxon>
        <taxon>Myxococcales</taxon>
        <taxon>Cystobacterineae</taxon>
        <taxon>Myxococcaceae</taxon>
        <taxon>Myxococcus</taxon>
    </lineage>
</organism>
<evidence type="ECO:0000256" key="8">
    <source>
        <dbReference type="PIRSR" id="PIRSR623612-1"/>
    </source>
</evidence>
<dbReference type="Gene3D" id="3.10.450.40">
    <property type="match status" value="1"/>
</dbReference>
<feature type="domain" description="FTP" evidence="12">
    <location>
        <begin position="66"/>
        <end position="103"/>
    </location>
</feature>
<dbReference type="CDD" id="cd09597">
    <property type="entry name" value="M4_TLP"/>
    <property type="match status" value="1"/>
</dbReference>
<keyword evidence="5" id="KW-0378">Hydrolase</keyword>
<feature type="chain" id="PRO_5022196888" description="M4 family peptidase" evidence="9">
    <location>
        <begin position="24"/>
        <end position="1407"/>
    </location>
</feature>
<dbReference type="EMBL" id="VIFM01000181">
    <property type="protein sequence ID" value="TQF11559.1"/>
    <property type="molecule type" value="Genomic_DNA"/>
</dbReference>
<evidence type="ECO:0000256" key="9">
    <source>
        <dbReference type="SAM" id="SignalP"/>
    </source>
</evidence>
<dbReference type="InterPro" id="IPR027268">
    <property type="entry name" value="Peptidase_M4/M1_CTD_sf"/>
</dbReference>
<evidence type="ECO:0000313" key="14">
    <source>
        <dbReference type="Proteomes" id="UP000315369"/>
    </source>
</evidence>
<dbReference type="PANTHER" id="PTHR33794:SF1">
    <property type="entry name" value="BACILLOLYSIN"/>
    <property type="match status" value="1"/>
</dbReference>
<dbReference type="Gene3D" id="1.10.390.10">
    <property type="entry name" value="Neutral Protease Domain 2"/>
    <property type="match status" value="1"/>
</dbReference>
<dbReference type="Gene3D" id="2.60.40.10">
    <property type="entry name" value="Immunoglobulins"/>
    <property type="match status" value="4"/>
</dbReference>
<dbReference type="InterPro" id="IPR013783">
    <property type="entry name" value="Ig-like_fold"/>
</dbReference>
<evidence type="ECO:0008006" key="15">
    <source>
        <dbReference type="Google" id="ProtNLM"/>
    </source>
</evidence>
<evidence type="ECO:0000256" key="6">
    <source>
        <dbReference type="ARBA" id="ARBA00022833"/>
    </source>
</evidence>
<dbReference type="InterPro" id="IPR023612">
    <property type="entry name" value="Peptidase_M4"/>
</dbReference>
<feature type="active site" description="Proton donor" evidence="8">
    <location>
        <position position="484"/>
    </location>
</feature>
<evidence type="ECO:0000256" key="3">
    <source>
        <dbReference type="ARBA" id="ARBA00022723"/>
    </source>
</evidence>
<evidence type="ECO:0000259" key="12">
    <source>
        <dbReference type="Pfam" id="PF07504"/>
    </source>
</evidence>
<dbReference type="InterPro" id="IPR011096">
    <property type="entry name" value="FTP_domain"/>
</dbReference>
<protein>
    <recommendedName>
        <fullName evidence="15">M4 family peptidase</fullName>
    </recommendedName>
</protein>
<proteinExistence type="inferred from homology"/>
<keyword evidence="4 9" id="KW-0732">Signal</keyword>
<dbReference type="Gene3D" id="2.60.120.260">
    <property type="entry name" value="Galactose-binding domain-like"/>
    <property type="match status" value="1"/>
</dbReference>
<comment type="caution">
    <text evidence="13">The sequence shown here is derived from an EMBL/GenBank/DDBJ whole genome shotgun (WGS) entry which is preliminary data.</text>
</comment>
<evidence type="ECO:0000256" key="2">
    <source>
        <dbReference type="ARBA" id="ARBA00022670"/>
    </source>
</evidence>
<evidence type="ECO:0000256" key="5">
    <source>
        <dbReference type="ARBA" id="ARBA00022801"/>
    </source>
</evidence>
<accession>A0A540WRC4</accession>
<gene>
    <name evidence="13" type="ORF">FJV41_33535</name>
</gene>
<dbReference type="InterPro" id="IPR013856">
    <property type="entry name" value="Peptidase_M4_domain"/>
</dbReference>
<keyword evidence="14" id="KW-1185">Reference proteome</keyword>
<dbReference type="InterPro" id="IPR001570">
    <property type="entry name" value="Peptidase_M4_C_domain"/>
</dbReference>
<evidence type="ECO:0000256" key="7">
    <source>
        <dbReference type="ARBA" id="ARBA00023049"/>
    </source>
</evidence>
<sequence length="1407" mass="150002">MSKPWPRWPLLLAGLFSASSSLAAEKLTPVSPLTLTQLQVREPARVAESLSTLKAQSLQLGLGSRDGFQLSSSSTDRFGQTHARFAQTYQGVPVWGALAITHQGLSVGDLRITSEGLRKGIRLDVTPTLDAKSAVTKATQELAPKGEFGAAPKSELIVYPQTRLVNRYPGKPVAKQNAADFDTQVMGYRLAYHVHTELENAKDGVKHTDFIIDAHSGDVLKKWNSLQTAAAKGLGRSQYSGDVPLDVFQNAQGLFELRDVTRAGGEGIRTYDVNHAAVQNGVIPTLTLYTDADNTWGDGQNYIVGANNTLSTNGQTAAVDAHYGLLTTWDFYKKIFGRDGVDGFGSPTYNRVHASNLYDNAFWSDGCFCMSYGDGSYPAANGMRSMGVLDVTGHEMTHGVTSHTAGLIYEGESGGLNEANSDIFGTLTEFWVANGRGSVIGDTGGNWLMAEQLSDIPLRVMFRPSLDGASVDAWYPGLGNIDVHFSSGPMNRAFYFLSQGAQPLSVGTDYSSTYLASGMRGIGNDKAAAIWYRALTVYLFPSSNYMSARTSSLQAAADLFGSQSNEYRAVQNAFAAINVGYTAGTYDDRTSPTVSASVSGSAPDLQLHAQADDNVGVARVEFFVDGALTGNVAAQPYQLPLDATSLSNGSHQLVAVAYDAAGNSTASAPASFTVSSSFEQLLTDPGFELAGQGWVADPPENINFPVSSGTHSGQGYVWLNGWGTTHVDRLWQDVTIPSGVTQASLTFFLNLTTAETTTTAVRDTLTLQVRDTSGTVLGTVATWSNLDATLGWVQQSVDLTAFAGQTVRIFVEGSENASLASSFQLDDFSLRVIRAADAEAPRVRANVVFSGTRVGYFADVSDNGFVNAVEFLVDGVSLGNSVKSFTRVVNLSTLTAGEHTLVARATDAGANAGDSPVVTFYVDTTATQRVLNPSFETSTSWTGATTLSGSAGIFSNASFAHTGSRMYVFWTNAGPARHSVRQSVAIPATATSAIFSFWLRIYNGAFTDAVAHHTFSAKVRDSAGTELATLRTLSNVDDTNAEYIQHRFDLTAYRGQTVQLFFDVDQTAAPQIADEVTQFFLDDINLITSTQADIQRPTLSAAVEGSYGTVQLRASVRDNVWTSTLAFLVDGAPVSSFTDVDGVYATAFDTRSLSNGPHEFKATATDKAGNTTERTVSFEVRNSTIQDQGAPHITASVEGLFETYTMRAEVTDDTGVAYVEFYVDGALKGRSTSEPYTLPLFPIPLAPGEHVLEAVAYDAYGNWSRATTPFTLHPVTVEFAVAPHVVPVGETVALRANVANAVNTAVSWSVVEGRICGTISADGVYAAPGGRGLCHVSAVSVVVPTAKAVATFRVYTGDINGDNVVDGEDMGLLAQDYGTQGSEETNLDGVDSVNDSDITLFVSQFGR</sequence>
<feature type="signal peptide" evidence="9">
    <location>
        <begin position="1"/>
        <end position="23"/>
    </location>
</feature>
<feature type="domain" description="Peptidase M4 C-terminal" evidence="11">
    <location>
        <begin position="405"/>
        <end position="579"/>
    </location>
</feature>
<dbReference type="InterPro" id="IPR018247">
    <property type="entry name" value="EF_Hand_1_Ca_BS"/>
</dbReference>
<feature type="domain" description="Peptidase M4" evidence="10">
    <location>
        <begin position="233"/>
        <end position="402"/>
    </location>
</feature>
<dbReference type="PANTHER" id="PTHR33794">
    <property type="entry name" value="BACILLOLYSIN"/>
    <property type="match status" value="1"/>
</dbReference>
<evidence type="ECO:0000259" key="10">
    <source>
        <dbReference type="Pfam" id="PF01447"/>
    </source>
</evidence>
<dbReference type="PROSITE" id="PS00018">
    <property type="entry name" value="EF_HAND_1"/>
    <property type="match status" value="1"/>
</dbReference>
<evidence type="ECO:0000313" key="13">
    <source>
        <dbReference type="EMBL" id="TQF11559.1"/>
    </source>
</evidence>
<keyword evidence="7" id="KW-0482">Metalloprotease</keyword>
<feature type="active site" evidence="8">
    <location>
        <position position="395"/>
    </location>
</feature>
<evidence type="ECO:0000256" key="1">
    <source>
        <dbReference type="ARBA" id="ARBA00009388"/>
    </source>
</evidence>
<dbReference type="Gene3D" id="3.10.450.490">
    <property type="match status" value="1"/>
</dbReference>
<dbReference type="Proteomes" id="UP000315369">
    <property type="component" value="Unassembled WGS sequence"/>
</dbReference>
<dbReference type="GO" id="GO:0006508">
    <property type="term" value="P:proteolysis"/>
    <property type="evidence" value="ECO:0007669"/>
    <property type="project" value="UniProtKB-KW"/>
</dbReference>
<dbReference type="Pfam" id="PF01447">
    <property type="entry name" value="Peptidase_M4"/>
    <property type="match status" value="1"/>
</dbReference>
<dbReference type="SUPFAM" id="SSF55486">
    <property type="entry name" value="Metalloproteases ('zincins'), catalytic domain"/>
    <property type="match status" value="1"/>
</dbReference>